<evidence type="ECO:0000256" key="2">
    <source>
        <dbReference type="ARBA" id="ARBA00023239"/>
    </source>
</evidence>
<feature type="domain" description="Amidohydrolase-related" evidence="4">
    <location>
        <begin position="31"/>
        <end position="420"/>
    </location>
</feature>
<evidence type="ECO:0000313" key="5">
    <source>
        <dbReference type="EMBL" id="ETS62315.1"/>
    </source>
</evidence>
<dbReference type="GO" id="GO:0016787">
    <property type="term" value="F:hydrolase activity"/>
    <property type="evidence" value="ECO:0007669"/>
    <property type="project" value="InterPro"/>
</dbReference>
<dbReference type="PANTHER" id="PTHR21240:SF28">
    <property type="entry name" value="ISO-OROTATE DECARBOXYLASE (EUROFUNG)"/>
    <property type="match status" value="1"/>
</dbReference>
<keyword evidence="6" id="KW-1185">Reference proteome</keyword>
<name>W3VLD4_MOEAP</name>
<dbReference type="InterPro" id="IPR032465">
    <property type="entry name" value="ACMSD"/>
</dbReference>
<dbReference type="GO" id="GO:0016831">
    <property type="term" value="F:carboxy-lyase activity"/>
    <property type="evidence" value="ECO:0007669"/>
    <property type="project" value="UniProtKB-KW"/>
</dbReference>
<organism evidence="5 6">
    <name type="scientific">Moesziomyces aphidis</name>
    <name type="common">Pseudozyma aphidis</name>
    <dbReference type="NCBI Taxonomy" id="84754"/>
    <lineage>
        <taxon>Eukaryota</taxon>
        <taxon>Fungi</taxon>
        <taxon>Dikarya</taxon>
        <taxon>Basidiomycota</taxon>
        <taxon>Ustilaginomycotina</taxon>
        <taxon>Ustilaginomycetes</taxon>
        <taxon>Ustilaginales</taxon>
        <taxon>Ustilaginaceae</taxon>
        <taxon>Moesziomyces</taxon>
    </lineage>
</organism>
<protein>
    <recommendedName>
        <fullName evidence="4">Amidohydrolase-related domain-containing protein</fullName>
    </recommendedName>
</protein>
<dbReference type="GO" id="GO:0019748">
    <property type="term" value="P:secondary metabolic process"/>
    <property type="evidence" value="ECO:0007669"/>
    <property type="project" value="TreeGrafter"/>
</dbReference>
<dbReference type="HOGENOM" id="CLU_039329_4_0_1"/>
<dbReference type="InterPro" id="IPR006680">
    <property type="entry name" value="Amidohydro-rel"/>
</dbReference>
<dbReference type="EMBL" id="AWNI01000011">
    <property type="protein sequence ID" value="ETS62315.1"/>
    <property type="molecule type" value="Genomic_DNA"/>
</dbReference>
<comment type="similarity">
    <text evidence="3">Belongs to the metallo-dependent hydrolases superfamily.</text>
</comment>
<evidence type="ECO:0000259" key="4">
    <source>
        <dbReference type="Pfam" id="PF04909"/>
    </source>
</evidence>
<evidence type="ECO:0000313" key="6">
    <source>
        <dbReference type="Proteomes" id="UP000019462"/>
    </source>
</evidence>
<reference evidence="5 6" key="1">
    <citation type="journal article" date="2014" name="Genome Announc.">
        <title>Genome sequence of the basidiomycetous fungus Pseudozyma aphidis DSM70725, an efficient producer of biosurfactant mannosylerythritol lipids.</title>
        <authorList>
            <person name="Lorenz S."/>
            <person name="Guenther M."/>
            <person name="Grumaz C."/>
            <person name="Rupp S."/>
            <person name="Zibek S."/>
            <person name="Sohn K."/>
        </authorList>
    </citation>
    <scope>NUCLEOTIDE SEQUENCE [LARGE SCALE GENOMIC DNA]</scope>
    <source>
        <strain evidence="6">ATCC 32657 / CBS 517.83 / DSM 70725 / JCM 10318 / NBRC 10182 / NRRL Y-7954 / St-0401</strain>
    </source>
</reference>
<dbReference type="Gene3D" id="3.20.20.140">
    <property type="entry name" value="Metal-dependent hydrolases"/>
    <property type="match status" value="1"/>
</dbReference>
<keyword evidence="1 3" id="KW-0210">Decarboxylase</keyword>
<accession>W3VLD4</accession>
<dbReference type="InterPro" id="IPR032466">
    <property type="entry name" value="Metal_Hydrolase"/>
</dbReference>
<dbReference type="Proteomes" id="UP000019462">
    <property type="component" value="Unassembled WGS sequence"/>
</dbReference>
<evidence type="ECO:0000256" key="1">
    <source>
        <dbReference type="ARBA" id="ARBA00022793"/>
    </source>
</evidence>
<dbReference type="SUPFAM" id="SSF51556">
    <property type="entry name" value="Metallo-dependent hydrolases"/>
    <property type="match status" value="1"/>
</dbReference>
<proteinExistence type="inferred from homology"/>
<dbReference type="AlphaFoldDB" id="W3VLD4"/>
<dbReference type="Pfam" id="PF04909">
    <property type="entry name" value="Amidohydro_2"/>
    <property type="match status" value="1"/>
</dbReference>
<dbReference type="GO" id="GO:0005829">
    <property type="term" value="C:cytosol"/>
    <property type="evidence" value="ECO:0007669"/>
    <property type="project" value="TreeGrafter"/>
</dbReference>
<dbReference type="OrthoDB" id="191270at2759"/>
<gene>
    <name evidence="5" type="ORF">PaG_03392</name>
</gene>
<evidence type="ECO:0000256" key="3">
    <source>
        <dbReference type="RuleBase" id="RU366045"/>
    </source>
</evidence>
<sequence>MDHLTSSYKSSAPPLSTTAIAPTTTMKKLLVDVHSHIYTTRLVSLLRSRSVNPRIHRESSDGTEKLAILPQEVAGGRTVGPQYWDVRNKVSFMQRHAIDVSIVSLANPWLDWMDAKQAVTSAQECNADLEEYCHQATQLFGDAKGSTIEPERRMRAFGILPLAQGVEVDEVVKSLDAIKGAPSLCGAILGSRGLGRGLDDPRLEPVWEKAAELGLVLFLHPHYGLGSDASQPDGLWGQQDNGHVLPLALGFPFETAAATTRLILAGVFDRYPQLRLLVAHSGGALPILSSRLASCVAHDPHVCNRLEHDPRYYLGKLYYDAVAYGPEELEAVAKIIGRAQRYGPGAADADVKLGIARMHFGTDHPFFPPTRNDGTVITDDQTEIWRSVSENVEAIDSVASWSDADKHAVLGLNAVSLFGL</sequence>
<comment type="caution">
    <text evidence="5">The sequence shown here is derived from an EMBL/GenBank/DDBJ whole genome shotgun (WGS) entry which is preliminary data.</text>
</comment>
<keyword evidence="2 3" id="KW-0456">Lyase</keyword>
<dbReference type="PANTHER" id="PTHR21240">
    <property type="entry name" value="2-AMINO-3-CARBOXYLMUCONATE-6-SEMIALDEHYDE DECARBOXYLASE"/>
    <property type="match status" value="1"/>
</dbReference>